<reference evidence="4 5" key="1">
    <citation type="submission" date="2019-03" db="EMBL/GenBank/DDBJ databases">
        <title>Genomic Encyclopedia of Type Strains, Phase III (KMG-III): the genomes of soil and plant-associated and newly described type strains.</title>
        <authorList>
            <person name="Whitman W."/>
        </authorList>
    </citation>
    <scope>NUCLEOTIDE SEQUENCE [LARGE SCALE GENOMIC DNA]</scope>
    <source>
        <strain evidence="4 5">VKM Ac-2527</strain>
    </source>
</reference>
<evidence type="ECO:0000259" key="3">
    <source>
        <dbReference type="PROSITE" id="PS50110"/>
    </source>
</evidence>
<dbReference type="CDD" id="cd00156">
    <property type="entry name" value="REC"/>
    <property type="match status" value="1"/>
</dbReference>
<feature type="domain" description="Response regulatory" evidence="3">
    <location>
        <begin position="4"/>
        <end position="121"/>
    </location>
</feature>
<evidence type="ECO:0000256" key="2">
    <source>
        <dbReference type="PROSITE-ProRule" id="PRU00169"/>
    </source>
</evidence>
<accession>A0A4R6JES9</accession>
<dbReference type="Proteomes" id="UP000295388">
    <property type="component" value="Unassembled WGS sequence"/>
</dbReference>
<dbReference type="Gene3D" id="3.40.50.2300">
    <property type="match status" value="1"/>
</dbReference>
<keyword evidence="5" id="KW-1185">Reference proteome</keyword>
<dbReference type="GO" id="GO:0000160">
    <property type="term" value="P:phosphorelay signal transduction system"/>
    <property type="evidence" value="ECO:0007669"/>
    <property type="project" value="InterPro"/>
</dbReference>
<dbReference type="SMART" id="SM00448">
    <property type="entry name" value="REC"/>
    <property type="match status" value="1"/>
</dbReference>
<keyword evidence="1 2" id="KW-0597">Phosphoprotein</keyword>
<sequence>MALRCFIVDDSPHFLTAAQTLLEREGCAVVGVASTTEEALRRMADADPDVVLVDVNLGSESGFDLAQRFQREATVDQSRVILISTYAEEDLWELLGAAPAAAYLPKSQLSAIAIRRILDGTQDQSGPRSP</sequence>
<protein>
    <submittedName>
        <fullName evidence="4">Response regulator receiver domain-containing protein</fullName>
    </submittedName>
</protein>
<comment type="caution">
    <text evidence="4">The sequence shown here is derived from an EMBL/GenBank/DDBJ whole genome shotgun (WGS) entry which is preliminary data.</text>
</comment>
<gene>
    <name evidence="4" type="ORF">EV643_12945</name>
</gene>
<dbReference type="RefSeq" id="WP_133805056.1">
    <property type="nucleotide sequence ID" value="NZ_SNWQ01000029.1"/>
</dbReference>
<dbReference type="InterPro" id="IPR001789">
    <property type="entry name" value="Sig_transdc_resp-reg_receiver"/>
</dbReference>
<proteinExistence type="predicted"/>
<feature type="modified residue" description="4-aspartylphosphate" evidence="2">
    <location>
        <position position="54"/>
    </location>
</feature>
<evidence type="ECO:0000313" key="4">
    <source>
        <dbReference type="EMBL" id="TDO33947.1"/>
    </source>
</evidence>
<dbReference type="EMBL" id="SNWQ01000029">
    <property type="protein sequence ID" value="TDO33947.1"/>
    <property type="molecule type" value="Genomic_DNA"/>
</dbReference>
<dbReference type="InterPro" id="IPR011006">
    <property type="entry name" value="CheY-like_superfamily"/>
</dbReference>
<dbReference type="SUPFAM" id="SSF52172">
    <property type="entry name" value="CheY-like"/>
    <property type="match status" value="1"/>
</dbReference>
<dbReference type="Pfam" id="PF00072">
    <property type="entry name" value="Response_reg"/>
    <property type="match status" value="1"/>
</dbReference>
<dbReference type="AlphaFoldDB" id="A0A4R6JES9"/>
<dbReference type="PROSITE" id="PS50110">
    <property type="entry name" value="RESPONSE_REGULATORY"/>
    <property type="match status" value="1"/>
</dbReference>
<dbReference type="PANTHER" id="PTHR44591:SF3">
    <property type="entry name" value="RESPONSE REGULATORY DOMAIN-CONTAINING PROTEIN"/>
    <property type="match status" value="1"/>
</dbReference>
<organism evidence="4 5">
    <name type="scientific">Kribbella caucasensis</name>
    <dbReference type="NCBI Taxonomy" id="2512215"/>
    <lineage>
        <taxon>Bacteria</taxon>
        <taxon>Bacillati</taxon>
        <taxon>Actinomycetota</taxon>
        <taxon>Actinomycetes</taxon>
        <taxon>Propionibacteriales</taxon>
        <taxon>Kribbellaceae</taxon>
        <taxon>Kribbella</taxon>
    </lineage>
</organism>
<name>A0A4R6JES9_9ACTN</name>
<dbReference type="OrthoDB" id="7352332at2"/>
<evidence type="ECO:0000256" key="1">
    <source>
        <dbReference type="ARBA" id="ARBA00022553"/>
    </source>
</evidence>
<dbReference type="PANTHER" id="PTHR44591">
    <property type="entry name" value="STRESS RESPONSE REGULATOR PROTEIN 1"/>
    <property type="match status" value="1"/>
</dbReference>
<dbReference type="InterPro" id="IPR050595">
    <property type="entry name" value="Bact_response_regulator"/>
</dbReference>
<evidence type="ECO:0000313" key="5">
    <source>
        <dbReference type="Proteomes" id="UP000295388"/>
    </source>
</evidence>